<feature type="signal peptide" evidence="4">
    <location>
        <begin position="1"/>
        <end position="19"/>
    </location>
</feature>
<dbReference type="PANTHER" id="PTHR12302:SF3">
    <property type="entry name" value="SERINE_THREONINE-PROTEIN KINASE 31"/>
    <property type="match status" value="1"/>
</dbReference>
<evidence type="ECO:0000256" key="2">
    <source>
        <dbReference type="ARBA" id="ARBA00022759"/>
    </source>
</evidence>
<keyword evidence="4" id="KW-0732">Signal</keyword>
<evidence type="ECO:0000256" key="1">
    <source>
        <dbReference type="ARBA" id="ARBA00022722"/>
    </source>
</evidence>
<dbReference type="STRING" id="1238182.C882_3068"/>
<feature type="chain" id="PRO_5003929726" evidence="4">
    <location>
        <begin position="20"/>
        <end position="276"/>
    </location>
</feature>
<keyword evidence="2" id="KW-0255">Endonuclease</keyword>
<comment type="caution">
    <text evidence="6">The sequence shown here is derived from an EMBL/GenBank/DDBJ whole genome shotgun (WGS) entry which is preliminary data.</text>
</comment>
<dbReference type="EMBL" id="ANHY01000004">
    <property type="protein sequence ID" value="EKV32004.1"/>
    <property type="molecule type" value="Genomic_DNA"/>
</dbReference>
<dbReference type="InterPro" id="IPR016071">
    <property type="entry name" value="Staphylococal_nuclease_OB-fold"/>
</dbReference>
<dbReference type="Pfam" id="PF00565">
    <property type="entry name" value="SNase"/>
    <property type="match status" value="1"/>
</dbReference>
<dbReference type="AlphaFoldDB" id="K9H4I8"/>
<sequence length="276" mass="30380">MVIALLLAALAVPAAPAAASELERLGPALRDAGTAAVVEVIDGDTVVLDDGREVRFVGIQAPKLPLGRPGFEEWPLAPEARAEVAGMIAGEAVAVRPGATERDRHGRVLAHLFRLRDGLWVQGAMLRRGLARVYTFPDNRLLAEEMLAAEAEARRAVRGIWALDWYAVRDAERLAQRRGPVPDGFFLVRGTVRDVARVRGTTYLNFGPDWRTDFTVSIDSRARRLFEDAGVDLEALEGREVLARGWIRSRNGPMIEATHPEQLQTDPALVRARKED</sequence>
<dbReference type="Proteomes" id="UP000009881">
    <property type="component" value="Unassembled WGS sequence"/>
</dbReference>
<evidence type="ECO:0000313" key="6">
    <source>
        <dbReference type="EMBL" id="EKV32004.1"/>
    </source>
</evidence>
<dbReference type="Gene3D" id="2.40.50.90">
    <property type="match status" value="1"/>
</dbReference>
<gene>
    <name evidence="6" type="ORF">C882_3068</name>
</gene>
<dbReference type="eggNOG" id="COG1525">
    <property type="taxonomic scope" value="Bacteria"/>
</dbReference>
<organism evidence="6 7">
    <name type="scientific">Caenispirillum salinarum AK4</name>
    <dbReference type="NCBI Taxonomy" id="1238182"/>
    <lineage>
        <taxon>Bacteria</taxon>
        <taxon>Pseudomonadati</taxon>
        <taxon>Pseudomonadota</taxon>
        <taxon>Alphaproteobacteria</taxon>
        <taxon>Rhodospirillales</taxon>
        <taxon>Novispirillaceae</taxon>
        <taxon>Caenispirillum</taxon>
    </lineage>
</organism>
<dbReference type="SMART" id="SM00318">
    <property type="entry name" value="SNc"/>
    <property type="match status" value="1"/>
</dbReference>
<dbReference type="PATRIC" id="fig|1238182.3.peg.816"/>
<evidence type="ECO:0000256" key="3">
    <source>
        <dbReference type="ARBA" id="ARBA00022801"/>
    </source>
</evidence>
<reference evidence="6 7" key="1">
    <citation type="journal article" date="2013" name="Genome Announc.">
        <title>Draft Genome Sequence of an Alphaproteobacterium, Caenispirillum salinarum AK4(T), Isolated from a Solar Saltern.</title>
        <authorList>
            <person name="Khatri I."/>
            <person name="Singh A."/>
            <person name="Korpole S."/>
            <person name="Pinnaka A.K."/>
            <person name="Subramanian S."/>
        </authorList>
    </citation>
    <scope>NUCLEOTIDE SEQUENCE [LARGE SCALE GENOMIC DNA]</scope>
    <source>
        <strain evidence="6 7">AK4</strain>
    </source>
</reference>
<keyword evidence="7" id="KW-1185">Reference proteome</keyword>
<dbReference type="SUPFAM" id="SSF50199">
    <property type="entry name" value="Staphylococcal nuclease"/>
    <property type="match status" value="1"/>
</dbReference>
<proteinExistence type="predicted"/>
<dbReference type="PANTHER" id="PTHR12302">
    <property type="entry name" value="EBNA2 BINDING PROTEIN P100"/>
    <property type="match status" value="1"/>
</dbReference>
<keyword evidence="3" id="KW-0378">Hydrolase</keyword>
<evidence type="ECO:0000259" key="5">
    <source>
        <dbReference type="PROSITE" id="PS50830"/>
    </source>
</evidence>
<protein>
    <submittedName>
        <fullName evidence="6">Nuclease (SNase domain protein)</fullName>
    </submittedName>
</protein>
<keyword evidence="1" id="KW-0540">Nuclease</keyword>
<dbReference type="GO" id="GO:0004519">
    <property type="term" value="F:endonuclease activity"/>
    <property type="evidence" value="ECO:0007669"/>
    <property type="project" value="UniProtKB-KW"/>
</dbReference>
<name>K9H4I8_9PROT</name>
<dbReference type="InterPro" id="IPR035437">
    <property type="entry name" value="SNase_OB-fold_sf"/>
</dbReference>
<dbReference type="PROSITE" id="PS50830">
    <property type="entry name" value="TNASE_3"/>
    <property type="match status" value="1"/>
</dbReference>
<accession>K9H4I8</accession>
<evidence type="ECO:0000256" key="4">
    <source>
        <dbReference type="SAM" id="SignalP"/>
    </source>
</evidence>
<evidence type="ECO:0000313" key="7">
    <source>
        <dbReference type="Proteomes" id="UP000009881"/>
    </source>
</evidence>
<dbReference type="GO" id="GO:0016787">
    <property type="term" value="F:hydrolase activity"/>
    <property type="evidence" value="ECO:0007669"/>
    <property type="project" value="UniProtKB-KW"/>
</dbReference>
<feature type="domain" description="TNase-like" evidence="5">
    <location>
        <begin position="31"/>
        <end position="163"/>
    </location>
</feature>